<gene>
    <name evidence="1" type="ORF">SDC9_107580</name>
</gene>
<protein>
    <submittedName>
        <fullName evidence="1">Uncharacterized protein</fullName>
    </submittedName>
</protein>
<name>A0A645B6P7_9ZZZZ</name>
<sequence>MKKKCILVILLLISFTMTNNYASFAEQSKLSVPIIFQNLKGKDELLGFLDRVETLRASMGTIDINSTTIKENSSRVKREINFYLTEISSIENAIKMFDKKYNNSPPDLLFSEQISILLNNYKLSLKLQLVLIDSILNNELGATNLFYSDYLTYIYHYLNLGDQMYSYIKIFYNL</sequence>
<evidence type="ECO:0000313" key="1">
    <source>
        <dbReference type="EMBL" id="MPM60728.1"/>
    </source>
</evidence>
<dbReference type="AlphaFoldDB" id="A0A645B6P7"/>
<comment type="caution">
    <text evidence="1">The sequence shown here is derived from an EMBL/GenBank/DDBJ whole genome shotgun (WGS) entry which is preliminary data.</text>
</comment>
<dbReference type="EMBL" id="VSSQ01017952">
    <property type="protein sequence ID" value="MPM60728.1"/>
    <property type="molecule type" value="Genomic_DNA"/>
</dbReference>
<reference evidence="1" key="1">
    <citation type="submission" date="2019-08" db="EMBL/GenBank/DDBJ databases">
        <authorList>
            <person name="Kucharzyk K."/>
            <person name="Murdoch R.W."/>
            <person name="Higgins S."/>
            <person name="Loffler F."/>
        </authorList>
    </citation>
    <scope>NUCLEOTIDE SEQUENCE</scope>
</reference>
<accession>A0A645B6P7</accession>
<organism evidence="1">
    <name type="scientific">bioreactor metagenome</name>
    <dbReference type="NCBI Taxonomy" id="1076179"/>
    <lineage>
        <taxon>unclassified sequences</taxon>
        <taxon>metagenomes</taxon>
        <taxon>ecological metagenomes</taxon>
    </lineage>
</organism>
<proteinExistence type="predicted"/>